<dbReference type="GO" id="GO:0034451">
    <property type="term" value="C:centriolar satellite"/>
    <property type="evidence" value="ECO:0007669"/>
    <property type="project" value="TreeGrafter"/>
</dbReference>
<reference evidence="2 3" key="1">
    <citation type="journal article" date="2013" name="Proc. Natl. Acad. Sci. U.S.A.">
        <title>The king cobra genome reveals dynamic gene evolution and adaptation in the snake venom system.</title>
        <authorList>
            <person name="Vonk F.J."/>
            <person name="Casewell N.R."/>
            <person name="Henkel C.V."/>
            <person name="Heimberg A.M."/>
            <person name="Jansen H.J."/>
            <person name="McCleary R.J."/>
            <person name="Kerkkamp H.M."/>
            <person name="Vos R.A."/>
            <person name="Guerreiro I."/>
            <person name="Calvete J.J."/>
            <person name="Wuster W."/>
            <person name="Woods A.E."/>
            <person name="Logan J.M."/>
            <person name="Harrison R.A."/>
            <person name="Castoe T.A."/>
            <person name="de Koning A.P."/>
            <person name="Pollock D.D."/>
            <person name="Yandell M."/>
            <person name="Calderon D."/>
            <person name="Renjifo C."/>
            <person name="Currier R.B."/>
            <person name="Salgado D."/>
            <person name="Pla D."/>
            <person name="Sanz L."/>
            <person name="Hyder A.S."/>
            <person name="Ribeiro J.M."/>
            <person name="Arntzen J.W."/>
            <person name="van den Thillart G.E."/>
            <person name="Boetzer M."/>
            <person name="Pirovano W."/>
            <person name="Dirks R.P."/>
            <person name="Spaink H.P."/>
            <person name="Duboule D."/>
            <person name="McGlinn E."/>
            <person name="Kini R.M."/>
            <person name="Richardson M.K."/>
        </authorList>
    </citation>
    <scope>NUCLEOTIDE SEQUENCE</scope>
    <source>
        <tissue evidence="2">Blood</tissue>
    </source>
</reference>
<dbReference type="PANTHER" id="PTHR21254">
    <property type="entry name" value="C2 DOMAIN-CONTAINING PROTEIN 3"/>
    <property type="match status" value="1"/>
</dbReference>
<feature type="non-terminal residue" evidence="2">
    <location>
        <position position="1"/>
    </location>
</feature>
<dbReference type="EMBL" id="AZIM01004482">
    <property type="protein sequence ID" value="ETE60683.1"/>
    <property type="molecule type" value="Genomic_DNA"/>
</dbReference>
<name>V8NGB5_OPHHA</name>
<sequence length="176" mass="19801">MRVLHKRRSVNPVSLGSSFFLPFDCGSGVLEYIYHEGFLPSHALLRRAGSRYKEHVQNVRRFHTSLQQAEEKTEPADGLDSLSLSSHTSLFRALRKNLDELDEIQRYFSGKLTRPLTDLSAPCNTTEGLDIQRPFSRRVNPEEDHLQKKPIHQVSQFGSQSVGKLSPSGVAVPAAF</sequence>
<proteinExistence type="predicted"/>
<dbReference type="GO" id="GO:0061511">
    <property type="term" value="P:centriole elongation"/>
    <property type="evidence" value="ECO:0007669"/>
    <property type="project" value="TreeGrafter"/>
</dbReference>
<keyword evidence="3" id="KW-1185">Reference proteome</keyword>
<gene>
    <name evidence="2" type="primary">c2cd3</name>
    <name evidence="2" type="ORF">L345_13571</name>
</gene>
<accession>V8NGB5</accession>
<dbReference type="GO" id="GO:0005814">
    <property type="term" value="C:centriole"/>
    <property type="evidence" value="ECO:0007669"/>
    <property type="project" value="TreeGrafter"/>
</dbReference>
<evidence type="ECO:0000256" key="1">
    <source>
        <dbReference type="SAM" id="MobiDB-lite"/>
    </source>
</evidence>
<organism evidence="2 3">
    <name type="scientific">Ophiophagus hannah</name>
    <name type="common">King cobra</name>
    <name type="synonym">Naja hannah</name>
    <dbReference type="NCBI Taxonomy" id="8665"/>
    <lineage>
        <taxon>Eukaryota</taxon>
        <taxon>Metazoa</taxon>
        <taxon>Chordata</taxon>
        <taxon>Craniata</taxon>
        <taxon>Vertebrata</taxon>
        <taxon>Euteleostomi</taxon>
        <taxon>Lepidosauria</taxon>
        <taxon>Squamata</taxon>
        <taxon>Bifurcata</taxon>
        <taxon>Unidentata</taxon>
        <taxon>Episquamata</taxon>
        <taxon>Toxicofera</taxon>
        <taxon>Serpentes</taxon>
        <taxon>Colubroidea</taxon>
        <taxon>Elapidae</taxon>
        <taxon>Elapinae</taxon>
        <taxon>Ophiophagus</taxon>
    </lineage>
</organism>
<comment type="caution">
    <text evidence="2">The sequence shown here is derived from an EMBL/GenBank/DDBJ whole genome shotgun (WGS) entry which is preliminary data.</text>
</comment>
<dbReference type="PANTHER" id="PTHR21254:SF1">
    <property type="entry name" value="C2 DOMAIN-CONTAINING PROTEIN 3"/>
    <property type="match status" value="1"/>
</dbReference>
<feature type="region of interest" description="Disordered" evidence="1">
    <location>
        <begin position="157"/>
        <end position="176"/>
    </location>
</feature>
<dbReference type="GO" id="GO:0060271">
    <property type="term" value="P:cilium assembly"/>
    <property type="evidence" value="ECO:0007669"/>
    <property type="project" value="TreeGrafter"/>
</dbReference>
<protein>
    <submittedName>
        <fullName evidence="2">C2 domain-containing protein 3</fullName>
    </submittedName>
</protein>
<evidence type="ECO:0000313" key="3">
    <source>
        <dbReference type="Proteomes" id="UP000018936"/>
    </source>
</evidence>
<evidence type="ECO:0000313" key="2">
    <source>
        <dbReference type="EMBL" id="ETE60683.1"/>
    </source>
</evidence>
<dbReference type="AlphaFoldDB" id="V8NGB5"/>
<dbReference type="OrthoDB" id="79771at2759"/>
<dbReference type="GO" id="GO:0071539">
    <property type="term" value="P:protein localization to centrosome"/>
    <property type="evidence" value="ECO:0007669"/>
    <property type="project" value="TreeGrafter"/>
</dbReference>
<dbReference type="Proteomes" id="UP000018936">
    <property type="component" value="Unassembled WGS sequence"/>
</dbReference>